<feature type="domain" description="Tubulin/FtsZ 2-layer sandwich" evidence="10">
    <location>
        <begin position="205"/>
        <end position="321"/>
    </location>
</feature>
<keyword evidence="3 5" id="KW-0342">GTP-binding</keyword>
<dbReference type="Proteomes" id="UP000233654">
    <property type="component" value="Unassembled WGS sequence"/>
</dbReference>
<feature type="binding site" evidence="5">
    <location>
        <begin position="106"/>
        <end position="108"/>
    </location>
    <ligand>
        <name>GTP</name>
        <dbReference type="ChEBI" id="CHEBI:37565"/>
    </ligand>
</feature>
<comment type="caution">
    <text evidence="11">The sequence shown here is derived from an EMBL/GenBank/DDBJ whole genome shotgun (WGS) entry which is preliminary data.</text>
</comment>
<protein>
    <recommendedName>
        <fullName evidence="5 6">Cell division protein FtsZ</fullName>
    </recommendedName>
</protein>
<dbReference type="CDD" id="cd02201">
    <property type="entry name" value="FtsZ_type1"/>
    <property type="match status" value="1"/>
</dbReference>
<keyword evidence="5" id="KW-0963">Cytoplasm</keyword>
<dbReference type="SUPFAM" id="SSF52490">
    <property type="entry name" value="Tubulin nucleotide-binding domain-like"/>
    <property type="match status" value="1"/>
</dbReference>
<evidence type="ECO:0000256" key="1">
    <source>
        <dbReference type="ARBA" id="ARBA00009690"/>
    </source>
</evidence>
<dbReference type="InterPro" id="IPR008280">
    <property type="entry name" value="Tub_FtsZ_C"/>
</dbReference>
<dbReference type="GO" id="GO:0005737">
    <property type="term" value="C:cytoplasm"/>
    <property type="evidence" value="ECO:0007669"/>
    <property type="project" value="UniProtKB-SubCell"/>
</dbReference>
<dbReference type="InterPro" id="IPR024757">
    <property type="entry name" value="FtsZ_C"/>
</dbReference>
<dbReference type="GO" id="GO:0043093">
    <property type="term" value="P:FtsZ-dependent cytokinesis"/>
    <property type="evidence" value="ECO:0007669"/>
    <property type="project" value="UniProtKB-UniRule"/>
</dbReference>
<comment type="subunit">
    <text evidence="5">Homodimer. Polymerizes to form a dynamic ring structure in a strictly GTP-dependent manner. Interacts directly with several other division proteins.</text>
</comment>
<dbReference type="PANTHER" id="PTHR30314:SF3">
    <property type="entry name" value="MITOCHONDRIAL DIVISION PROTEIN FSZA"/>
    <property type="match status" value="1"/>
</dbReference>
<comment type="subcellular location">
    <subcellularLocation>
        <location evidence="5">Cytoplasm</location>
    </subcellularLocation>
    <text evidence="5">Assembles at midcell at the inner surface of the cytoplasmic membrane.</text>
</comment>
<gene>
    <name evidence="5" type="primary">ftsZ</name>
    <name evidence="11" type="ORF">CVT63_00435</name>
</gene>
<comment type="function">
    <text evidence="5 7">Essential cell division protein that forms a contractile ring structure (Z ring) at the future cell division site. The regulation of the ring assembly controls the timing and the location of cell division. One of the functions of the FtsZ ring is to recruit other cell division proteins to the septum to produce a new cell wall between the dividing cells. Binds GTP and shows GTPase activity.</text>
</comment>
<feature type="binding site" evidence="5">
    <location>
        <position position="185"/>
    </location>
    <ligand>
        <name>GTP</name>
        <dbReference type="ChEBI" id="CHEBI:37565"/>
    </ligand>
</feature>
<dbReference type="Pfam" id="PF12327">
    <property type="entry name" value="FtsZ_C"/>
    <property type="match status" value="1"/>
</dbReference>
<evidence type="ECO:0000259" key="10">
    <source>
        <dbReference type="SMART" id="SM00865"/>
    </source>
</evidence>
<dbReference type="GO" id="GO:0005525">
    <property type="term" value="F:GTP binding"/>
    <property type="evidence" value="ECO:0007669"/>
    <property type="project" value="UniProtKB-UniRule"/>
</dbReference>
<dbReference type="Gene3D" id="3.30.1330.20">
    <property type="entry name" value="Tubulin/FtsZ, C-terminal domain"/>
    <property type="match status" value="1"/>
</dbReference>
<dbReference type="InterPro" id="IPR020805">
    <property type="entry name" value="Cell_div_FtsZ_CS"/>
</dbReference>
<dbReference type="SMART" id="SM00864">
    <property type="entry name" value="Tubulin"/>
    <property type="match status" value="1"/>
</dbReference>
<dbReference type="InterPro" id="IPR037103">
    <property type="entry name" value="Tubulin/FtsZ-like_C"/>
</dbReference>
<evidence type="ECO:0000256" key="6">
    <source>
        <dbReference type="NCBIfam" id="TIGR00065"/>
    </source>
</evidence>
<dbReference type="FunFam" id="3.40.50.1440:FF:000001">
    <property type="entry name" value="Cell division protein FtsZ"/>
    <property type="match status" value="1"/>
</dbReference>
<dbReference type="PROSITE" id="PS01135">
    <property type="entry name" value="FTSZ_2"/>
    <property type="match status" value="1"/>
</dbReference>
<dbReference type="InterPro" id="IPR003008">
    <property type="entry name" value="Tubulin_FtsZ_GTPase"/>
</dbReference>
<organism evidence="11 12">
    <name type="scientific">Candidatus Anoxymicrobium japonicum</name>
    <dbReference type="NCBI Taxonomy" id="2013648"/>
    <lineage>
        <taxon>Bacteria</taxon>
        <taxon>Bacillati</taxon>
        <taxon>Actinomycetota</taxon>
        <taxon>Candidatus Geothermincolia</taxon>
        <taxon>Candidatus Geothermincolales</taxon>
        <taxon>Candidatus Anoxymicrobiaceae</taxon>
        <taxon>Candidatus Anoxymicrobium</taxon>
    </lineage>
</organism>
<dbReference type="NCBIfam" id="TIGR00065">
    <property type="entry name" value="ftsZ"/>
    <property type="match status" value="1"/>
</dbReference>
<dbReference type="InterPro" id="IPR045061">
    <property type="entry name" value="FtsZ/CetZ"/>
</dbReference>
<dbReference type="PRINTS" id="PR00423">
    <property type="entry name" value="CELLDVISFTSZ"/>
</dbReference>
<keyword evidence="5 7" id="KW-0131">Cell cycle</keyword>
<evidence type="ECO:0000256" key="8">
    <source>
        <dbReference type="SAM" id="MobiDB-lite"/>
    </source>
</evidence>
<evidence type="ECO:0000256" key="7">
    <source>
        <dbReference type="RuleBase" id="RU000631"/>
    </source>
</evidence>
<evidence type="ECO:0000256" key="4">
    <source>
        <dbReference type="ARBA" id="ARBA00023210"/>
    </source>
</evidence>
<sequence>MQEELKQFFAVIKVVGVGGGGNNAINRMIRDGMTGVDFIAINTDAQDLLACDADVKISIGEDLTRFLGTGNQPEIGRDSAEEHRDEIKEALKGSDMVFITAGEGGGTGTGAAPVVAEVAKELNALTIGVVTKPFDFEGAYRRRQAEEGIESLQEKVDTLIIIPNDKLFELTDARISVEEAFRKADEVLRFGVQGITDLINIPGLINLDFADIKKILSIPGSALLGVGEASGEDRAVKASENAISSPLLESSIDGAQGVIINVTGGADMSLQEARDAAEIIRGACDTEAEEIFGIITDVALSDKIKVTVIAAGIEPGRLGFARPARVSASRRRAETDDDVDRTTTRSSEREKPARERERSSKTIFEEEDITIPPFLRNR</sequence>
<feature type="region of interest" description="Disordered" evidence="8">
    <location>
        <begin position="324"/>
        <end position="378"/>
    </location>
</feature>
<keyword evidence="5 7" id="KW-0132">Cell division</keyword>
<dbReference type="Gene3D" id="3.40.50.1440">
    <property type="entry name" value="Tubulin/FtsZ, GTPase domain"/>
    <property type="match status" value="1"/>
</dbReference>
<dbReference type="HAMAP" id="MF_00909">
    <property type="entry name" value="FtsZ"/>
    <property type="match status" value="1"/>
</dbReference>
<accession>A0A2N3G827</accession>
<evidence type="ECO:0000259" key="9">
    <source>
        <dbReference type="SMART" id="SM00864"/>
    </source>
</evidence>
<dbReference type="GO" id="GO:0051258">
    <property type="term" value="P:protein polymerization"/>
    <property type="evidence" value="ECO:0007669"/>
    <property type="project" value="UniProtKB-UniRule"/>
</dbReference>
<evidence type="ECO:0000256" key="5">
    <source>
        <dbReference type="HAMAP-Rule" id="MF_00909"/>
    </source>
</evidence>
<dbReference type="EMBL" id="PHEX01000003">
    <property type="protein sequence ID" value="PKQ28870.1"/>
    <property type="molecule type" value="Genomic_DNA"/>
</dbReference>
<dbReference type="AlphaFoldDB" id="A0A2N3G827"/>
<dbReference type="GO" id="GO:0000917">
    <property type="term" value="P:division septum assembly"/>
    <property type="evidence" value="ECO:0007669"/>
    <property type="project" value="UniProtKB-KW"/>
</dbReference>
<dbReference type="InterPro" id="IPR018316">
    <property type="entry name" value="Tubulin/FtsZ_2-layer-sand-dom"/>
</dbReference>
<name>A0A2N3G827_9ACTN</name>
<feature type="domain" description="Tubulin/FtsZ GTPase" evidence="9">
    <location>
        <begin position="11"/>
        <end position="203"/>
    </location>
</feature>
<comment type="similarity">
    <text evidence="1 5 7">Belongs to the FtsZ family.</text>
</comment>
<feature type="binding site" evidence="5">
    <location>
        <position position="141"/>
    </location>
    <ligand>
        <name>GTP</name>
        <dbReference type="ChEBI" id="CHEBI:37565"/>
    </ligand>
</feature>
<dbReference type="SMART" id="SM00865">
    <property type="entry name" value="Tubulin_C"/>
    <property type="match status" value="1"/>
</dbReference>
<dbReference type="Pfam" id="PF00091">
    <property type="entry name" value="Tubulin"/>
    <property type="match status" value="1"/>
</dbReference>
<keyword evidence="4 5" id="KW-0717">Septation</keyword>
<evidence type="ECO:0000313" key="11">
    <source>
        <dbReference type="EMBL" id="PKQ28870.1"/>
    </source>
</evidence>
<dbReference type="SUPFAM" id="SSF55307">
    <property type="entry name" value="Tubulin C-terminal domain-like"/>
    <property type="match status" value="1"/>
</dbReference>
<dbReference type="PANTHER" id="PTHR30314">
    <property type="entry name" value="CELL DIVISION PROTEIN FTSZ-RELATED"/>
    <property type="match status" value="1"/>
</dbReference>
<feature type="binding site" evidence="5">
    <location>
        <position position="137"/>
    </location>
    <ligand>
        <name>GTP</name>
        <dbReference type="ChEBI" id="CHEBI:37565"/>
    </ligand>
</feature>
<dbReference type="InterPro" id="IPR036525">
    <property type="entry name" value="Tubulin/FtsZ_GTPase_sf"/>
</dbReference>
<dbReference type="InterPro" id="IPR000158">
    <property type="entry name" value="Cell_div_FtsZ"/>
</dbReference>
<dbReference type="GO" id="GO:0032153">
    <property type="term" value="C:cell division site"/>
    <property type="evidence" value="ECO:0007669"/>
    <property type="project" value="UniProtKB-UniRule"/>
</dbReference>
<evidence type="ECO:0000256" key="3">
    <source>
        <dbReference type="ARBA" id="ARBA00023134"/>
    </source>
</evidence>
<reference evidence="11 12" key="1">
    <citation type="journal article" date="2017" name="ISME J.">
        <title>Potential for microbial H2 and metal transformations associated with novel bacteria and archaea in deep terrestrial subsurface sediments.</title>
        <authorList>
            <person name="Hernsdorf A.W."/>
            <person name="Amano Y."/>
            <person name="Miyakawa K."/>
            <person name="Ise K."/>
            <person name="Suzuki Y."/>
            <person name="Anantharaman K."/>
            <person name="Probst A."/>
            <person name="Burstein D."/>
            <person name="Thomas B.C."/>
            <person name="Banfield J.F."/>
        </authorList>
    </citation>
    <scope>NUCLEOTIDE SEQUENCE [LARGE SCALE GENOMIC DNA]</scope>
    <source>
        <strain evidence="11">HGW-Actinobacteria-3</strain>
    </source>
</reference>
<feature type="binding site" evidence="5">
    <location>
        <begin position="19"/>
        <end position="23"/>
    </location>
    <ligand>
        <name>GTP</name>
        <dbReference type="ChEBI" id="CHEBI:37565"/>
    </ligand>
</feature>
<proteinExistence type="inferred from homology"/>
<keyword evidence="2 5" id="KW-0547">Nucleotide-binding</keyword>
<evidence type="ECO:0000313" key="12">
    <source>
        <dbReference type="Proteomes" id="UP000233654"/>
    </source>
</evidence>
<dbReference type="GO" id="GO:0003924">
    <property type="term" value="F:GTPase activity"/>
    <property type="evidence" value="ECO:0007669"/>
    <property type="project" value="UniProtKB-UniRule"/>
</dbReference>
<feature type="compositionally biased region" description="Basic and acidic residues" evidence="8">
    <location>
        <begin position="340"/>
        <end position="364"/>
    </location>
</feature>
<evidence type="ECO:0000256" key="2">
    <source>
        <dbReference type="ARBA" id="ARBA00022741"/>
    </source>
</evidence>